<feature type="non-terminal residue" evidence="4">
    <location>
        <position position="1"/>
    </location>
</feature>
<evidence type="ECO:0000313" key="4">
    <source>
        <dbReference type="EMBL" id="SVD95201.1"/>
    </source>
</evidence>
<dbReference type="GO" id="GO:0016887">
    <property type="term" value="F:ATP hydrolysis activity"/>
    <property type="evidence" value="ECO:0007669"/>
    <property type="project" value="TreeGrafter"/>
</dbReference>
<gene>
    <name evidence="4" type="ORF">METZ01_LOCUS448055</name>
</gene>
<dbReference type="InterPro" id="IPR027417">
    <property type="entry name" value="P-loop_NTPase"/>
</dbReference>
<evidence type="ECO:0000256" key="2">
    <source>
        <dbReference type="ARBA" id="ARBA00022840"/>
    </source>
</evidence>
<dbReference type="SUPFAM" id="SSF52540">
    <property type="entry name" value="P-loop containing nucleoside triphosphate hydrolases"/>
    <property type="match status" value="1"/>
</dbReference>
<dbReference type="PANTHER" id="PTHR11638">
    <property type="entry name" value="ATP-DEPENDENT CLP PROTEASE"/>
    <property type="match status" value="1"/>
</dbReference>
<dbReference type="GO" id="GO:0005524">
    <property type="term" value="F:ATP binding"/>
    <property type="evidence" value="ECO:0007669"/>
    <property type="project" value="UniProtKB-KW"/>
</dbReference>
<dbReference type="PANTHER" id="PTHR11638:SF111">
    <property type="entry name" value="ATP-DEPENDENT CLP PROTEASE ATP-BINDING SUBUNIT CLPA"/>
    <property type="match status" value="1"/>
</dbReference>
<sequence length="117" mass="13098">KKAIEKTFSPEFRNRLDSIITFAGLPADVVLMVVEKLLVELEVKLQQQKVVISVTDSAKSWLAKKGYDPVFGARPMARTIQREIETVLADEVLFGKLENGGEVSIGLKKDKLTFKYS</sequence>
<dbReference type="Pfam" id="PF10431">
    <property type="entry name" value="ClpB_D2-small"/>
    <property type="match status" value="1"/>
</dbReference>
<dbReference type="AlphaFoldDB" id="A0A382ZIB4"/>
<proteinExistence type="predicted"/>
<dbReference type="GO" id="GO:0034605">
    <property type="term" value="P:cellular response to heat"/>
    <property type="evidence" value="ECO:0007669"/>
    <property type="project" value="TreeGrafter"/>
</dbReference>
<name>A0A382ZIB4_9ZZZZ</name>
<dbReference type="EMBL" id="UINC01184130">
    <property type="protein sequence ID" value="SVD95201.1"/>
    <property type="molecule type" value="Genomic_DNA"/>
</dbReference>
<accession>A0A382ZIB4</accession>
<evidence type="ECO:0000259" key="3">
    <source>
        <dbReference type="SMART" id="SM01086"/>
    </source>
</evidence>
<dbReference type="InterPro" id="IPR050130">
    <property type="entry name" value="ClpA_ClpB"/>
</dbReference>
<dbReference type="Gene3D" id="1.10.8.60">
    <property type="match status" value="1"/>
</dbReference>
<dbReference type="SMART" id="SM01086">
    <property type="entry name" value="ClpB_D2-small"/>
    <property type="match status" value="1"/>
</dbReference>
<evidence type="ECO:0000256" key="1">
    <source>
        <dbReference type="ARBA" id="ARBA00022741"/>
    </source>
</evidence>
<reference evidence="4" key="1">
    <citation type="submission" date="2018-05" db="EMBL/GenBank/DDBJ databases">
        <authorList>
            <person name="Lanie J.A."/>
            <person name="Ng W.-L."/>
            <person name="Kazmierczak K.M."/>
            <person name="Andrzejewski T.M."/>
            <person name="Davidsen T.M."/>
            <person name="Wayne K.J."/>
            <person name="Tettelin H."/>
            <person name="Glass J.I."/>
            <person name="Rusch D."/>
            <person name="Podicherti R."/>
            <person name="Tsui H.-C.T."/>
            <person name="Winkler M.E."/>
        </authorList>
    </citation>
    <scope>NUCLEOTIDE SEQUENCE</scope>
</reference>
<keyword evidence="1" id="KW-0547">Nucleotide-binding</keyword>
<dbReference type="GO" id="GO:0005737">
    <property type="term" value="C:cytoplasm"/>
    <property type="evidence" value="ECO:0007669"/>
    <property type="project" value="TreeGrafter"/>
</dbReference>
<dbReference type="InterPro" id="IPR019489">
    <property type="entry name" value="Clp_ATPase_C"/>
</dbReference>
<organism evidence="4">
    <name type="scientific">marine metagenome</name>
    <dbReference type="NCBI Taxonomy" id="408172"/>
    <lineage>
        <taxon>unclassified sequences</taxon>
        <taxon>metagenomes</taxon>
        <taxon>ecological metagenomes</taxon>
    </lineage>
</organism>
<keyword evidence="2" id="KW-0067">ATP-binding</keyword>
<feature type="domain" description="Clp ATPase C-terminal" evidence="3">
    <location>
        <begin position="25"/>
        <end position="114"/>
    </location>
</feature>
<protein>
    <recommendedName>
        <fullName evidence="3">Clp ATPase C-terminal domain-containing protein</fullName>
    </recommendedName>
</protein>